<gene>
    <name evidence="6" type="ORF">OO017_11990</name>
</gene>
<dbReference type="CDD" id="cd07185">
    <property type="entry name" value="OmpA_C-like"/>
    <property type="match status" value="1"/>
</dbReference>
<evidence type="ECO:0000256" key="2">
    <source>
        <dbReference type="ARBA" id="ARBA00023136"/>
    </source>
</evidence>
<keyword evidence="2 4" id="KW-0472">Membrane</keyword>
<evidence type="ECO:0000256" key="4">
    <source>
        <dbReference type="PROSITE-ProRule" id="PRU00473"/>
    </source>
</evidence>
<dbReference type="Proteomes" id="UP001207228">
    <property type="component" value="Unassembled WGS sequence"/>
</dbReference>
<dbReference type="PANTHER" id="PTHR30329:SF21">
    <property type="entry name" value="LIPOPROTEIN YIAD-RELATED"/>
    <property type="match status" value="1"/>
</dbReference>
<dbReference type="PANTHER" id="PTHR30329">
    <property type="entry name" value="STATOR ELEMENT OF FLAGELLAR MOTOR COMPLEX"/>
    <property type="match status" value="1"/>
</dbReference>
<evidence type="ECO:0000259" key="5">
    <source>
        <dbReference type="PROSITE" id="PS51123"/>
    </source>
</evidence>
<dbReference type="InterPro" id="IPR006664">
    <property type="entry name" value="OMP_bac"/>
</dbReference>
<evidence type="ECO:0000313" key="7">
    <source>
        <dbReference type="Proteomes" id="UP001207228"/>
    </source>
</evidence>
<dbReference type="InterPro" id="IPR006665">
    <property type="entry name" value="OmpA-like"/>
</dbReference>
<sequence>MLSSSRFSETGFDDILTFKEYKVPCILVGKTIEKLAQEGTVKTVAVPVTEAKLQLYVDGSDEFVEETSNQEGKFYFPVVAGTKYVIKGSKAGYLDQAVTFTPECLYKTDTVQVELVFIRSTPNKPIVVENIYYDLDKFDIKPAAAKELDKLVQILQVNPLVRIELSSHTDSRQTHEYNQMLSQLRAQSAVDYLVSKGISRDRLVARGYGETKLINKCKDGAKCSEQQHQENRRTEFKILR</sequence>
<accession>A0ABT3RGI6</accession>
<reference evidence="6 7" key="1">
    <citation type="submission" date="2022-11" db="EMBL/GenBank/DDBJ databases">
        <title>The characterization of three novel Bacteroidetes species and genomic analysis of their roles in tidal elemental geochemical cycles.</title>
        <authorList>
            <person name="Ma K.-J."/>
        </authorList>
    </citation>
    <scope>NUCLEOTIDE SEQUENCE [LARGE SCALE GENOMIC DNA]</scope>
    <source>
        <strain evidence="6 7">M82</strain>
    </source>
</reference>
<dbReference type="SUPFAM" id="SSF103088">
    <property type="entry name" value="OmpA-like"/>
    <property type="match status" value="1"/>
</dbReference>
<dbReference type="PROSITE" id="PS51123">
    <property type="entry name" value="OMPA_2"/>
    <property type="match status" value="1"/>
</dbReference>
<keyword evidence="3" id="KW-0998">Cell outer membrane</keyword>
<dbReference type="EMBL" id="JAPFQO010000007">
    <property type="protein sequence ID" value="MCX2740670.1"/>
    <property type="molecule type" value="Genomic_DNA"/>
</dbReference>
<dbReference type="InterPro" id="IPR036737">
    <property type="entry name" value="OmpA-like_sf"/>
</dbReference>
<dbReference type="Pfam" id="PF00691">
    <property type="entry name" value="OmpA"/>
    <property type="match status" value="1"/>
</dbReference>
<keyword evidence="7" id="KW-1185">Reference proteome</keyword>
<name>A0ABT3RGI6_9BACT</name>
<dbReference type="Gene3D" id="3.30.1330.60">
    <property type="entry name" value="OmpA-like domain"/>
    <property type="match status" value="1"/>
</dbReference>
<dbReference type="PRINTS" id="PR01021">
    <property type="entry name" value="OMPADOMAIN"/>
</dbReference>
<proteinExistence type="predicted"/>
<feature type="domain" description="OmpA-like" evidence="5">
    <location>
        <begin position="120"/>
        <end position="240"/>
    </location>
</feature>
<evidence type="ECO:0000313" key="6">
    <source>
        <dbReference type="EMBL" id="MCX2740670.1"/>
    </source>
</evidence>
<evidence type="ECO:0000256" key="1">
    <source>
        <dbReference type="ARBA" id="ARBA00004442"/>
    </source>
</evidence>
<comment type="subcellular location">
    <subcellularLocation>
        <location evidence="1">Cell outer membrane</location>
    </subcellularLocation>
</comment>
<comment type="caution">
    <text evidence="6">The sequence shown here is derived from an EMBL/GenBank/DDBJ whole genome shotgun (WGS) entry which is preliminary data.</text>
</comment>
<protein>
    <submittedName>
        <fullName evidence="6">OmpA family protein</fullName>
    </submittedName>
</protein>
<dbReference type="InterPro" id="IPR050330">
    <property type="entry name" value="Bact_OuterMem_StrucFunc"/>
</dbReference>
<evidence type="ECO:0000256" key="3">
    <source>
        <dbReference type="ARBA" id="ARBA00023237"/>
    </source>
</evidence>
<organism evidence="6 7">
    <name type="scientific">Pontibacter anaerobius</name>
    <dbReference type="NCBI Taxonomy" id="2993940"/>
    <lineage>
        <taxon>Bacteria</taxon>
        <taxon>Pseudomonadati</taxon>
        <taxon>Bacteroidota</taxon>
        <taxon>Cytophagia</taxon>
        <taxon>Cytophagales</taxon>
        <taxon>Hymenobacteraceae</taxon>
        <taxon>Pontibacter</taxon>
    </lineage>
</organism>